<dbReference type="AlphaFoldDB" id="A0A368LFX8"/>
<dbReference type="Pfam" id="PF00482">
    <property type="entry name" value="T2SSF"/>
    <property type="match status" value="1"/>
</dbReference>
<dbReference type="EMBL" id="QPGL01000005">
    <property type="protein sequence ID" value="RCS68356.1"/>
    <property type="molecule type" value="Genomic_DNA"/>
</dbReference>
<sequence>MNVWFIVAACLFVIVAIAMMLLIKSAPVPIAKPTSVSAALKHPKKKKRKTSQQEKINEWWLRAGFSTSRFINVLLIFLIIVVGFLGFVFMSTVGALVSVFASVFVLFLLAQWRRAKYQRRVTNLMPSFIDQVNRRIQVGISLSRAIEQSAKTTPKPLSTILERVNHRRQLGIELQDAFYKEWRITGVSSFQLLGSIFSVNARFGGSINDSLESIVQLLRQQDSSRRELSSLTGETRVTAWVIGVAPILVAGYMLSQNPTMLIDMWESESGRPLLMFAGGLELMGIIVIWRMLKSL</sequence>
<evidence type="ECO:0000259" key="7">
    <source>
        <dbReference type="Pfam" id="PF00482"/>
    </source>
</evidence>
<gene>
    <name evidence="8" type="ORF">CIK83_17785</name>
</gene>
<feature type="transmembrane region" description="Helical" evidence="6">
    <location>
        <begin position="237"/>
        <end position="254"/>
    </location>
</feature>
<feature type="domain" description="Type II secretion system protein GspF" evidence="7">
    <location>
        <begin position="128"/>
        <end position="254"/>
    </location>
</feature>
<dbReference type="RefSeq" id="WP_086959328.1">
    <property type="nucleotide sequence ID" value="NZ_FUKS01000010.1"/>
</dbReference>
<comment type="caution">
    <text evidence="8">The sequence shown here is derived from an EMBL/GenBank/DDBJ whole genome shotgun (WGS) entry which is preliminary data.</text>
</comment>
<evidence type="ECO:0000256" key="6">
    <source>
        <dbReference type="SAM" id="Phobius"/>
    </source>
</evidence>
<feature type="transmembrane region" description="Helical" evidence="6">
    <location>
        <begin position="70"/>
        <end position="89"/>
    </location>
</feature>
<comment type="subcellular location">
    <subcellularLocation>
        <location evidence="1">Cell membrane</location>
        <topology evidence="1">Multi-pass membrane protein</topology>
    </subcellularLocation>
</comment>
<keyword evidence="5 6" id="KW-0472">Membrane</keyword>
<keyword evidence="3 6" id="KW-0812">Transmembrane</keyword>
<evidence type="ECO:0000313" key="9">
    <source>
        <dbReference type="Proteomes" id="UP000252479"/>
    </source>
</evidence>
<dbReference type="InterPro" id="IPR018076">
    <property type="entry name" value="T2SS_GspF_dom"/>
</dbReference>
<dbReference type="Proteomes" id="UP000252479">
    <property type="component" value="Unassembled WGS sequence"/>
</dbReference>
<organism evidence="8 9">
    <name type="scientific">Vibrio casei</name>
    <dbReference type="NCBI Taxonomy" id="673372"/>
    <lineage>
        <taxon>Bacteria</taxon>
        <taxon>Pseudomonadati</taxon>
        <taxon>Pseudomonadota</taxon>
        <taxon>Gammaproteobacteria</taxon>
        <taxon>Vibrionales</taxon>
        <taxon>Vibrionaceae</taxon>
        <taxon>Vibrio</taxon>
    </lineage>
</organism>
<reference evidence="8 9" key="1">
    <citation type="journal article" date="2017" name="Elife">
        <title>Extensive horizontal gene transfer in cheese-associated bacteria.</title>
        <authorList>
            <person name="Bonham K.S."/>
            <person name="Wolfe B.E."/>
            <person name="Dutton R.J."/>
        </authorList>
    </citation>
    <scope>NUCLEOTIDE SEQUENCE [LARGE SCALE GENOMIC DNA]</scope>
    <source>
        <strain evidence="8 9">JB196</strain>
    </source>
</reference>
<feature type="transmembrane region" description="Helical" evidence="6">
    <location>
        <begin position="274"/>
        <end position="292"/>
    </location>
</feature>
<dbReference type="SUPFAM" id="SSF103473">
    <property type="entry name" value="MFS general substrate transporter"/>
    <property type="match status" value="1"/>
</dbReference>
<evidence type="ECO:0000256" key="2">
    <source>
        <dbReference type="ARBA" id="ARBA00022475"/>
    </source>
</evidence>
<evidence type="ECO:0000313" key="8">
    <source>
        <dbReference type="EMBL" id="RCS68356.1"/>
    </source>
</evidence>
<keyword evidence="9" id="KW-1185">Reference proteome</keyword>
<feature type="transmembrane region" description="Helical" evidence="6">
    <location>
        <begin position="6"/>
        <end position="23"/>
    </location>
</feature>
<evidence type="ECO:0000256" key="3">
    <source>
        <dbReference type="ARBA" id="ARBA00022692"/>
    </source>
</evidence>
<protein>
    <submittedName>
        <fullName evidence="8">Pilus assembly protein TadB</fullName>
    </submittedName>
</protein>
<accession>A0A368LFX8</accession>
<dbReference type="GO" id="GO:0005886">
    <property type="term" value="C:plasma membrane"/>
    <property type="evidence" value="ECO:0007669"/>
    <property type="project" value="UniProtKB-SubCell"/>
</dbReference>
<evidence type="ECO:0000256" key="1">
    <source>
        <dbReference type="ARBA" id="ARBA00004651"/>
    </source>
</evidence>
<evidence type="ECO:0000256" key="5">
    <source>
        <dbReference type="ARBA" id="ARBA00023136"/>
    </source>
</evidence>
<dbReference type="PANTHER" id="PTHR35007:SF2">
    <property type="entry name" value="PILUS ASSEMBLE PROTEIN"/>
    <property type="match status" value="1"/>
</dbReference>
<dbReference type="PANTHER" id="PTHR35007">
    <property type="entry name" value="INTEGRAL MEMBRANE PROTEIN-RELATED"/>
    <property type="match status" value="1"/>
</dbReference>
<keyword evidence="2" id="KW-1003">Cell membrane</keyword>
<dbReference type="GeneID" id="303190775"/>
<name>A0A368LFX8_9VIBR</name>
<evidence type="ECO:0000256" key="4">
    <source>
        <dbReference type="ARBA" id="ARBA00022989"/>
    </source>
</evidence>
<proteinExistence type="predicted"/>
<dbReference type="InterPro" id="IPR036259">
    <property type="entry name" value="MFS_trans_sf"/>
</dbReference>
<feature type="transmembrane region" description="Helical" evidence="6">
    <location>
        <begin position="95"/>
        <end position="112"/>
    </location>
</feature>
<keyword evidence="4 6" id="KW-1133">Transmembrane helix</keyword>